<dbReference type="Proteomes" id="UP000274504">
    <property type="component" value="Unassembled WGS sequence"/>
</dbReference>
<keyword evidence="6" id="KW-0888">Threonine protease</keyword>
<dbReference type="EMBL" id="CABIJS010000244">
    <property type="protein sequence ID" value="VUZ47454.1"/>
    <property type="molecule type" value="Genomic_DNA"/>
</dbReference>
<dbReference type="WBParaSite" id="HDID_0000698201-mRNA-1">
    <property type="protein sequence ID" value="HDID_0000698201-mRNA-1"/>
    <property type="gene ID" value="HDID_0000698201"/>
</dbReference>
<dbReference type="PROSITE" id="PS51476">
    <property type="entry name" value="PROTEASOME_BETA_2"/>
    <property type="match status" value="1"/>
</dbReference>
<evidence type="ECO:0000256" key="11">
    <source>
        <dbReference type="PIRSR" id="PIRSR600243-1"/>
    </source>
</evidence>
<dbReference type="InterPro" id="IPR029055">
    <property type="entry name" value="Ntn_hydrolases_N"/>
</dbReference>
<dbReference type="OrthoDB" id="7854943at2759"/>
<dbReference type="EC" id="3.4.25.1" evidence="3"/>
<name>A0A0R3SPR8_HYMDI</name>
<keyword evidence="8" id="KW-0647">Proteasome</keyword>
<accession>A0A0R3SPR8</accession>
<evidence type="ECO:0000313" key="13">
    <source>
        <dbReference type="EMBL" id="VUZ47454.1"/>
    </source>
</evidence>
<proteinExistence type="predicted"/>
<dbReference type="GO" id="GO:0005634">
    <property type="term" value="C:nucleus"/>
    <property type="evidence" value="ECO:0007669"/>
    <property type="project" value="UniProtKB-SubCell"/>
</dbReference>
<protein>
    <recommendedName>
        <fullName evidence="3">proteasome endopeptidase complex</fullName>
        <ecNumber evidence="3">3.4.25.1</ecNumber>
    </recommendedName>
</protein>
<dbReference type="EMBL" id="UYSG01010893">
    <property type="protein sequence ID" value="VDL59298.1"/>
    <property type="molecule type" value="Genomic_DNA"/>
</dbReference>
<comment type="subcellular location">
    <subcellularLocation>
        <location evidence="2">Nucleus</location>
    </subcellularLocation>
</comment>
<evidence type="ECO:0000256" key="10">
    <source>
        <dbReference type="ARBA" id="ARBA00023242"/>
    </source>
</evidence>
<evidence type="ECO:0000313" key="16">
    <source>
        <dbReference type="WBParaSite" id="HDID_0000698201-mRNA-1"/>
    </source>
</evidence>
<dbReference type="SUPFAM" id="SSF56235">
    <property type="entry name" value="N-terminal nucleophile aminohydrolases (Ntn hydrolases)"/>
    <property type="match status" value="1"/>
</dbReference>
<dbReference type="AlphaFoldDB" id="A0A0R3SPR8"/>
<evidence type="ECO:0000256" key="7">
    <source>
        <dbReference type="ARBA" id="ARBA00022801"/>
    </source>
</evidence>
<dbReference type="PANTHER" id="PTHR32194:SF0">
    <property type="entry name" value="ATP-DEPENDENT PROTEASE SUBUNIT HSLV"/>
    <property type="match status" value="1"/>
</dbReference>
<dbReference type="PRINTS" id="PR00141">
    <property type="entry name" value="PROTEASOME"/>
</dbReference>
<keyword evidence="7" id="KW-0378">Hydrolase</keyword>
<keyword evidence="5" id="KW-0645">Protease</keyword>
<dbReference type="Proteomes" id="UP000321570">
    <property type="component" value="Unassembled WGS sequence"/>
</dbReference>
<dbReference type="GO" id="GO:0004298">
    <property type="term" value="F:threonine-type endopeptidase activity"/>
    <property type="evidence" value="ECO:0007669"/>
    <property type="project" value="UniProtKB-KW"/>
</dbReference>
<dbReference type="InterPro" id="IPR000243">
    <property type="entry name" value="Pept_T1A_subB"/>
</dbReference>
<feature type="active site" description="Nucleophile" evidence="11">
    <location>
        <position position="30"/>
    </location>
</feature>
<keyword evidence="15" id="KW-1185">Reference proteome</keyword>
<dbReference type="InterPro" id="IPR001353">
    <property type="entry name" value="Proteasome_sua/b"/>
</dbReference>
<dbReference type="GO" id="GO:0019774">
    <property type="term" value="C:proteasome core complex, beta-subunit complex"/>
    <property type="evidence" value="ECO:0007669"/>
    <property type="project" value="UniProtKB-ARBA"/>
</dbReference>
<gene>
    <name evidence="12" type="ORF">HDID_LOCUS6980</name>
    <name evidence="13" type="ORF">WMSIL1_LOCUS7037</name>
</gene>
<keyword evidence="4" id="KW-0963">Cytoplasm</keyword>
<evidence type="ECO:0000256" key="9">
    <source>
        <dbReference type="ARBA" id="ARBA00023145"/>
    </source>
</evidence>
<evidence type="ECO:0000313" key="15">
    <source>
        <dbReference type="Proteomes" id="UP000321570"/>
    </source>
</evidence>
<dbReference type="STRING" id="6216.A0A0R3SPR8"/>
<keyword evidence="9" id="KW-0865">Zymogen</keyword>
<keyword evidence="10" id="KW-0539">Nucleus</keyword>
<organism evidence="16">
    <name type="scientific">Hymenolepis diminuta</name>
    <name type="common">Rat tapeworm</name>
    <dbReference type="NCBI Taxonomy" id="6216"/>
    <lineage>
        <taxon>Eukaryota</taxon>
        <taxon>Metazoa</taxon>
        <taxon>Spiralia</taxon>
        <taxon>Lophotrochozoa</taxon>
        <taxon>Platyhelminthes</taxon>
        <taxon>Cestoda</taxon>
        <taxon>Eucestoda</taxon>
        <taxon>Cyclophyllidea</taxon>
        <taxon>Hymenolepididae</taxon>
        <taxon>Hymenolepis</taxon>
    </lineage>
</organism>
<evidence type="ECO:0000256" key="4">
    <source>
        <dbReference type="ARBA" id="ARBA00022490"/>
    </source>
</evidence>
<evidence type="ECO:0000313" key="12">
    <source>
        <dbReference type="EMBL" id="VDL59298.1"/>
    </source>
</evidence>
<dbReference type="CDD" id="cd03762">
    <property type="entry name" value="proteasome_beta_type_6"/>
    <property type="match status" value="1"/>
</dbReference>
<dbReference type="GO" id="GO:0051603">
    <property type="term" value="P:proteolysis involved in protein catabolic process"/>
    <property type="evidence" value="ECO:0007669"/>
    <property type="project" value="InterPro"/>
</dbReference>
<dbReference type="PANTHER" id="PTHR32194">
    <property type="entry name" value="METALLOPROTEASE TLDD"/>
    <property type="match status" value="1"/>
</dbReference>
<reference evidence="16" key="1">
    <citation type="submission" date="2017-02" db="UniProtKB">
        <authorList>
            <consortium name="WormBaseParasite"/>
        </authorList>
    </citation>
    <scope>IDENTIFICATION</scope>
</reference>
<evidence type="ECO:0000313" key="14">
    <source>
        <dbReference type="Proteomes" id="UP000274504"/>
    </source>
</evidence>
<dbReference type="GO" id="GO:0005737">
    <property type="term" value="C:cytoplasm"/>
    <property type="evidence" value="ECO:0007669"/>
    <property type="project" value="TreeGrafter"/>
</dbReference>
<evidence type="ECO:0000256" key="5">
    <source>
        <dbReference type="ARBA" id="ARBA00022670"/>
    </source>
</evidence>
<dbReference type="Pfam" id="PF00227">
    <property type="entry name" value="Proteasome"/>
    <property type="match status" value="1"/>
</dbReference>
<dbReference type="InterPro" id="IPR023333">
    <property type="entry name" value="Proteasome_suB-type"/>
</dbReference>
<evidence type="ECO:0000256" key="2">
    <source>
        <dbReference type="ARBA" id="ARBA00004123"/>
    </source>
</evidence>
<evidence type="ECO:0000256" key="1">
    <source>
        <dbReference type="ARBA" id="ARBA00001198"/>
    </source>
</evidence>
<dbReference type="Gene3D" id="3.60.20.10">
    <property type="entry name" value="Glutamine Phosphoribosylpyrophosphate, subunit 1, domain 1"/>
    <property type="match status" value="1"/>
</dbReference>
<evidence type="ECO:0000256" key="3">
    <source>
        <dbReference type="ARBA" id="ARBA00012039"/>
    </source>
</evidence>
<evidence type="ECO:0000256" key="6">
    <source>
        <dbReference type="ARBA" id="ARBA00022698"/>
    </source>
</evidence>
<reference evidence="13 15" key="3">
    <citation type="submission" date="2019-07" db="EMBL/GenBank/DDBJ databases">
        <authorList>
            <person name="Jastrzebski P J."/>
            <person name="Paukszto L."/>
            <person name="Jastrzebski P J."/>
        </authorList>
    </citation>
    <scope>NUCLEOTIDE SEQUENCE [LARGE SCALE GENOMIC DNA]</scope>
    <source>
        <strain evidence="13 15">WMS-il1</strain>
    </source>
</reference>
<sequence>MEGFAECTAFTIPSYEKYPDWSKAEVSTGTTLVACEYDGGVVIGSDSITSSGVFVANRVTDKLTRLTKYIYCCRSGSSADTQSIADVVKYHLDFHSIQMGREPTVAEAANVFHNLCYNYRDNILAGVFVAGWDSVSGGQIYSVPVGGMLIRQPAVIGGSGSSYLYGHFDLNYKPNMTKDEAVQFVSTCVGLAINRDGSSGGCIRLGIINGDGVERILIRGDQVPMYSYKP</sequence>
<reference evidence="12 14" key="2">
    <citation type="submission" date="2018-11" db="EMBL/GenBank/DDBJ databases">
        <authorList>
            <consortium name="Pathogen Informatics"/>
        </authorList>
    </citation>
    <scope>NUCLEOTIDE SEQUENCE [LARGE SCALE GENOMIC DNA]</scope>
</reference>
<comment type="catalytic activity">
    <reaction evidence="1">
        <text>Cleavage of peptide bonds with very broad specificity.</text>
        <dbReference type="EC" id="3.4.25.1"/>
    </reaction>
</comment>
<dbReference type="FunFam" id="3.60.20.10:FF:000010">
    <property type="entry name" value="Proteasome subunit beta type-1"/>
    <property type="match status" value="1"/>
</dbReference>
<evidence type="ECO:0000256" key="8">
    <source>
        <dbReference type="ARBA" id="ARBA00022942"/>
    </source>
</evidence>